<proteinExistence type="predicted"/>
<accession>A0AAN6VMB1</accession>
<keyword evidence="1" id="KW-0378">Hydrolase</keyword>
<dbReference type="InterPro" id="IPR005197">
    <property type="entry name" value="Glyco_hydro_71"/>
</dbReference>
<reference evidence="1" key="1">
    <citation type="journal article" date="2023" name="Mol. Phylogenet. Evol.">
        <title>Genome-scale phylogeny and comparative genomics of the fungal order Sordariales.</title>
        <authorList>
            <person name="Hensen N."/>
            <person name="Bonometti L."/>
            <person name="Westerberg I."/>
            <person name="Brannstrom I.O."/>
            <person name="Guillou S."/>
            <person name="Cros-Aarteil S."/>
            <person name="Calhoun S."/>
            <person name="Haridas S."/>
            <person name="Kuo A."/>
            <person name="Mondo S."/>
            <person name="Pangilinan J."/>
            <person name="Riley R."/>
            <person name="LaButti K."/>
            <person name="Andreopoulos B."/>
            <person name="Lipzen A."/>
            <person name="Chen C."/>
            <person name="Yan M."/>
            <person name="Daum C."/>
            <person name="Ng V."/>
            <person name="Clum A."/>
            <person name="Steindorff A."/>
            <person name="Ohm R.A."/>
            <person name="Martin F."/>
            <person name="Silar P."/>
            <person name="Natvig D.O."/>
            <person name="Lalanne C."/>
            <person name="Gautier V."/>
            <person name="Ament-Velasquez S.L."/>
            <person name="Kruys A."/>
            <person name="Hutchinson M.I."/>
            <person name="Powell A.J."/>
            <person name="Barry K."/>
            <person name="Miller A.N."/>
            <person name="Grigoriev I.V."/>
            <person name="Debuchy R."/>
            <person name="Gladieux P."/>
            <person name="Hiltunen Thoren M."/>
            <person name="Johannesson H."/>
        </authorList>
    </citation>
    <scope>NUCLEOTIDE SEQUENCE</scope>
    <source>
        <strain evidence="1">CBS 538.74</strain>
    </source>
</reference>
<dbReference type="Proteomes" id="UP001302745">
    <property type="component" value="Unassembled WGS sequence"/>
</dbReference>
<comment type="caution">
    <text evidence="1">The sequence shown here is derived from an EMBL/GenBank/DDBJ whole genome shotgun (WGS) entry which is preliminary data.</text>
</comment>
<reference evidence="1" key="2">
    <citation type="submission" date="2023-05" db="EMBL/GenBank/DDBJ databases">
        <authorList>
            <consortium name="Lawrence Berkeley National Laboratory"/>
            <person name="Steindorff A."/>
            <person name="Hensen N."/>
            <person name="Bonometti L."/>
            <person name="Westerberg I."/>
            <person name="Brannstrom I.O."/>
            <person name="Guillou S."/>
            <person name="Cros-Aarteil S."/>
            <person name="Calhoun S."/>
            <person name="Haridas S."/>
            <person name="Kuo A."/>
            <person name="Mondo S."/>
            <person name="Pangilinan J."/>
            <person name="Riley R."/>
            <person name="Labutti K."/>
            <person name="Andreopoulos B."/>
            <person name="Lipzen A."/>
            <person name="Chen C."/>
            <person name="Yanf M."/>
            <person name="Daum C."/>
            <person name="Ng V."/>
            <person name="Clum A."/>
            <person name="Ohm R."/>
            <person name="Martin F."/>
            <person name="Silar P."/>
            <person name="Natvig D."/>
            <person name="Lalanne C."/>
            <person name="Gautier V."/>
            <person name="Ament-Velasquez S.L."/>
            <person name="Kruys A."/>
            <person name="Hutchinson M.I."/>
            <person name="Powell A.J."/>
            <person name="Barry K."/>
            <person name="Miller A.N."/>
            <person name="Grigoriev I.V."/>
            <person name="Debuchy R."/>
            <person name="Gladieux P."/>
            <person name="Thoren M.H."/>
            <person name="Johannesson H."/>
        </authorList>
    </citation>
    <scope>NUCLEOTIDE SEQUENCE</scope>
    <source>
        <strain evidence="1">CBS 538.74</strain>
    </source>
</reference>
<dbReference type="AlphaFoldDB" id="A0AAN6VMB1"/>
<dbReference type="Gene3D" id="3.20.20.80">
    <property type="entry name" value="Glycosidases"/>
    <property type="match status" value="1"/>
</dbReference>
<dbReference type="GO" id="GO:0051118">
    <property type="term" value="F:glucan endo-1,3-alpha-glucosidase activity"/>
    <property type="evidence" value="ECO:0007669"/>
    <property type="project" value="InterPro"/>
</dbReference>
<protein>
    <submittedName>
        <fullName evidence="1">Glycoside hydrolase</fullName>
    </submittedName>
</protein>
<sequence length="423" mass="46974">MDVMEHPTAIMNPGHWPVAPDPGRKVFAHYMVGVTCDQTPEQWAHDITCAKAAGIDGFALNIGPSDHWTSTQLEHAYRVAEHFGGFTLFVSFDMAAGCWSVPQVVGVINRFKGSPAQMMVDGRPLVSTFEGPDWAPNWPVVRNETGDICLIPDWSSLGPHGVGQRLDLIDGAFSWDAWPRAGQSKMTTVEDLLYKDTLRGKKYMMGVSPWFYTDLPQWNKNWYCSSESLWYDRWQQILEVIPDFVQIITWNDFGESSYICDDSSAQVVCGAEKYVSGRSHSAFRAVLPYLIAAYKSGSAEIDWQEQDTAVAWYRTAPARTQRHEGAVWGQGGNVSATHAARDVISVMAVTKGFARITVTIGESRRMTFETNSRNPLSYFEVPFDSHTTGPVLLALDGRTTSGPEIEGRCEEGKTSLNAVAIQV</sequence>
<evidence type="ECO:0000313" key="2">
    <source>
        <dbReference type="Proteomes" id="UP001302745"/>
    </source>
</evidence>
<dbReference type="EMBL" id="MU856928">
    <property type="protein sequence ID" value="KAK4153837.1"/>
    <property type="molecule type" value="Genomic_DNA"/>
</dbReference>
<name>A0AAN6VMB1_9PEZI</name>
<dbReference type="CDD" id="cd11577">
    <property type="entry name" value="GH71"/>
    <property type="match status" value="1"/>
</dbReference>
<gene>
    <name evidence="1" type="ORF">C8A00DRAFT_43283</name>
</gene>
<dbReference type="Pfam" id="PF03659">
    <property type="entry name" value="Glyco_hydro_71"/>
    <property type="match status" value="1"/>
</dbReference>
<keyword evidence="2" id="KW-1185">Reference proteome</keyword>
<organism evidence="1 2">
    <name type="scientific">Chaetomidium leptoderma</name>
    <dbReference type="NCBI Taxonomy" id="669021"/>
    <lineage>
        <taxon>Eukaryota</taxon>
        <taxon>Fungi</taxon>
        <taxon>Dikarya</taxon>
        <taxon>Ascomycota</taxon>
        <taxon>Pezizomycotina</taxon>
        <taxon>Sordariomycetes</taxon>
        <taxon>Sordariomycetidae</taxon>
        <taxon>Sordariales</taxon>
        <taxon>Chaetomiaceae</taxon>
        <taxon>Chaetomidium</taxon>
    </lineage>
</organism>
<evidence type="ECO:0000313" key="1">
    <source>
        <dbReference type="EMBL" id="KAK4153837.1"/>
    </source>
</evidence>